<accession>A0ABN1ZT53</accession>
<evidence type="ECO:0000313" key="2">
    <source>
        <dbReference type="Proteomes" id="UP001501470"/>
    </source>
</evidence>
<name>A0ABN1ZT53_9ACTN</name>
<proteinExistence type="predicted"/>
<dbReference type="Proteomes" id="UP001501470">
    <property type="component" value="Unassembled WGS sequence"/>
</dbReference>
<reference evidence="1 2" key="1">
    <citation type="journal article" date="2019" name="Int. J. Syst. Evol. Microbiol.">
        <title>The Global Catalogue of Microorganisms (GCM) 10K type strain sequencing project: providing services to taxonomists for standard genome sequencing and annotation.</title>
        <authorList>
            <consortium name="The Broad Institute Genomics Platform"/>
            <consortium name="The Broad Institute Genome Sequencing Center for Infectious Disease"/>
            <person name="Wu L."/>
            <person name="Ma J."/>
        </authorList>
    </citation>
    <scope>NUCLEOTIDE SEQUENCE [LARGE SCALE GENOMIC DNA]</scope>
    <source>
        <strain evidence="1 2">JCM 15933</strain>
    </source>
</reference>
<comment type="caution">
    <text evidence="1">The sequence shown here is derived from an EMBL/GenBank/DDBJ whole genome shotgun (WGS) entry which is preliminary data.</text>
</comment>
<dbReference type="Gene3D" id="1.10.10.10">
    <property type="entry name" value="Winged helix-like DNA-binding domain superfamily/Winged helix DNA-binding domain"/>
    <property type="match status" value="1"/>
</dbReference>
<dbReference type="EMBL" id="BAAAQD010000002">
    <property type="protein sequence ID" value="GAA1503728.1"/>
    <property type="molecule type" value="Genomic_DNA"/>
</dbReference>
<gene>
    <name evidence="1" type="ORF">GCM10009827_016080</name>
</gene>
<keyword evidence="2" id="KW-1185">Reference proteome</keyword>
<evidence type="ECO:0000313" key="1">
    <source>
        <dbReference type="EMBL" id="GAA1503728.1"/>
    </source>
</evidence>
<organism evidence="1 2">
    <name type="scientific">Dactylosporangium maewongense</name>
    <dbReference type="NCBI Taxonomy" id="634393"/>
    <lineage>
        <taxon>Bacteria</taxon>
        <taxon>Bacillati</taxon>
        <taxon>Actinomycetota</taxon>
        <taxon>Actinomycetes</taxon>
        <taxon>Micromonosporales</taxon>
        <taxon>Micromonosporaceae</taxon>
        <taxon>Dactylosporangium</taxon>
    </lineage>
</organism>
<dbReference type="InterPro" id="IPR036388">
    <property type="entry name" value="WH-like_DNA-bd_sf"/>
</dbReference>
<protein>
    <submittedName>
        <fullName evidence="1">Uncharacterized protein</fullName>
    </submittedName>
</protein>
<sequence>MSVGARIEVGVNAAYDRHNPEGSWGVMFDYSARVSGHVDDLLDEIRDEPEFVEVAEQRDTAMRRLDEQDLIERIAFEALLSSRSEGQAYHQLFDDLWLYGWPVIKAFLRLNRMGHLVQRYSPRLYVAMTPEDMVVLHQSEEERDALAIDVISRAVEDFYHRAVLDRGWKQDGGASLRTWFIGACALNFPRAYQRWSRARSDRIGELAVRYGLDLDEVGAHLAGVVPDPERVVIDRSDLRAMIDMAQPTTKVILGLIMQGKSQAQIAGELGLTLRAVEGRLYRFRQRVLKRQRAAGMRLLLPWKAAA</sequence>